<evidence type="ECO:0000256" key="6">
    <source>
        <dbReference type="ARBA" id="ARBA00023014"/>
    </source>
</evidence>
<comment type="cofactor">
    <cofactor evidence="1">
        <name>[4Fe-4S] cluster</name>
        <dbReference type="ChEBI" id="CHEBI:49883"/>
    </cofactor>
</comment>
<evidence type="ECO:0000313" key="9">
    <source>
        <dbReference type="Proteomes" id="UP000007394"/>
    </source>
</evidence>
<dbReference type="CDD" id="cd01335">
    <property type="entry name" value="Radical_SAM"/>
    <property type="match status" value="1"/>
</dbReference>
<dbReference type="PATRIC" id="fig|945713.3.peg.1114"/>
<evidence type="ECO:0000256" key="2">
    <source>
        <dbReference type="ARBA" id="ARBA00022485"/>
    </source>
</evidence>
<evidence type="ECO:0000256" key="4">
    <source>
        <dbReference type="ARBA" id="ARBA00022723"/>
    </source>
</evidence>
<evidence type="ECO:0000256" key="5">
    <source>
        <dbReference type="ARBA" id="ARBA00023004"/>
    </source>
</evidence>
<dbReference type="Gene3D" id="3.20.20.70">
    <property type="entry name" value="Aldolase class I"/>
    <property type="match status" value="1"/>
</dbReference>
<dbReference type="HOGENOM" id="CLU_058377_0_0_10"/>
<name>I0AIL3_IGNAJ</name>
<dbReference type="PANTHER" id="PTHR43787:SF11">
    <property type="entry name" value="UPF0026 PROTEIN SLR1464"/>
    <property type="match status" value="1"/>
</dbReference>
<dbReference type="Proteomes" id="UP000007394">
    <property type="component" value="Chromosome"/>
</dbReference>
<sequence>MIVFGPIPSRRLGRSLGINNIPPKICSYSCVYCQIGTTNSMSIDRKEFYSCEEIVNEVSEKVKQLQNNNEQIDYLTFVPDGEPTLDKNLGREIELLKPLGIKIAVITNSSLLWDEKVRRDLFGADWVSVKIDTVDEDIWHKIDRPNGKLELENILTGIKSFASEFKATFVTETMLVNGLNDSPESLRKTVEFISGINPDKSYILVPTRPPAEKFVEPPTEENINVAYQIFDKTLNNVELLIGNEGTDFTYSSDAEKELISILAVHPMRSDAVEMFLRKANSDWDLIENLINKNILKKVSYSGETFLVKNIKSKLKGS</sequence>
<dbReference type="STRING" id="945713.IALB_1109"/>
<keyword evidence="3" id="KW-0949">S-adenosyl-L-methionine</keyword>
<dbReference type="PANTHER" id="PTHR43787">
    <property type="entry name" value="FEMO COFACTOR BIOSYNTHESIS PROTEIN NIFB-RELATED"/>
    <property type="match status" value="1"/>
</dbReference>
<accession>I0AIL3</accession>
<dbReference type="PROSITE" id="PS51918">
    <property type="entry name" value="RADICAL_SAM"/>
    <property type="match status" value="1"/>
</dbReference>
<gene>
    <name evidence="8" type="ordered locus">IALB_1109</name>
</gene>
<dbReference type="AlphaFoldDB" id="I0AIL3"/>
<dbReference type="GO" id="GO:0051539">
    <property type="term" value="F:4 iron, 4 sulfur cluster binding"/>
    <property type="evidence" value="ECO:0007669"/>
    <property type="project" value="UniProtKB-KW"/>
</dbReference>
<keyword evidence="9" id="KW-1185">Reference proteome</keyword>
<dbReference type="SMART" id="SM00729">
    <property type="entry name" value="Elp3"/>
    <property type="match status" value="1"/>
</dbReference>
<keyword evidence="5" id="KW-0408">Iron</keyword>
<organism evidence="8 9">
    <name type="scientific">Ignavibacterium album (strain DSM 19864 / JCM 16511 / NBRC 101810 / Mat9-16)</name>
    <dbReference type="NCBI Taxonomy" id="945713"/>
    <lineage>
        <taxon>Bacteria</taxon>
        <taxon>Pseudomonadati</taxon>
        <taxon>Ignavibacteriota</taxon>
        <taxon>Ignavibacteria</taxon>
        <taxon>Ignavibacteriales</taxon>
        <taxon>Ignavibacteriaceae</taxon>
        <taxon>Ignavibacterium</taxon>
    </lineage>
</organism>
<dbReference type="OrthoDB" id="9795504at2"/>
<dbReference type="InterPro" id="IPR006638">
    <property type="entry name" value="Elp3/MiaA/NifB-like_rSAM"/>
</dbReference>
<dbReference type="SFLD" id="SFLDG01083">
    <property type="entry name" value="Uncharacterised_Radical_SAM_Su"/>
    <property type="match status" value="1"/>
</dbReference>
<dbReference type="InterPro" id="IPR007197">
    <property type="entry name" value="rSAM"/>
</dbReference>
<dbReference type="GO" id="GO:0046872">
    <property type="term" value="F:metal ion binding"/>
    <property type="evidence" value="ECO:0007669"/>
    <property type="project" value="UniProtKB-KW"/>
</dbReference>
<dbReference type="Pfam" id="PF04055">
    <property type="entry name" value="Radical_SAM"/>
    <property type="match status" value="1"/>
</dbReference>
<dbReference type="InterPro" id="IPR013785">
    <property type="entry name" value="Aldolase_TIM"/>
</dbReference>
<dbReference type="eggNOG" id="COG0731">
    <property type="taxonomic scope" value="Bacteria"/>
</dbReference>
<keyword evidence="2" id="KW-0004">4Fe-4S</keyword>
<keyword evidence="6" id="KW-0411">Iron-sulfur</keyword>
<keyword evidence="4" id="KW-0479">Metal-binding</keyword>
<dbReference type="InterPro" id="IPR040084">
    <property type="entry name" value="GTPase_Obg"/>
</dbReference>
<dbReference type="EMBL" id="CP003418">
    <property type="protein sequence ID" value="AFH48820.1"/>
    <property type="molecule type" value="Genomic_DNA"/>
</dbReference>
<dbReference type="SFLD" id="SFLDS00029">
    <property type="entry name" value="Radical_SAM"/>
    <property type="match status" value="1"/>
</dbReference>
<dbReference type="RefSeq" id="WP_014559975.1">
    <property type="nucleotide sequence ID" value="NC_017464.1"/>
</dbReference>
<proteinExistence type="predicted"/>
<dbReference type="InterPro" id="IPR058240">
    <property type="entry name" value="rSAM_sf"/>
</dbReference>
<evidence type="ECO:0000259" key="7">
    <source>
        <dbReference type="PROSITE" id="PS51918"/>
    </source>
</evidence>
<dbReference type="GO" id="GO:0003824">
    <property type="term" value="F:catalytic activity"/>
    <property type="evidence" value="ECO:0007669"/>
    <property type="project" value="InterPro"/>
</dbReference>
<dbReference type="SUPFAM" id="SSF102114">
    <property type="entry name" value="Radical SAM enzymes"/>
    <property type="match status" value="1"/>
</dbReference>
<protein>
    <submittedName>
        <fullName evidence="8">Fe-S oxidoreductase</fullName>
    </submittedName>
</protein>
<evidence type="ECO:0000256" key="3">
    <source>
        <dbReference type="ARBA" id="ARBA00022691"/>
    </source>
</evidence>
<evidence type="ECO:0000256" key="1">
    <source>
        <dbReference type="ARBA" id="ARBA00001966"/>
    </source>
</evidence>
<feature type="domain" description="Radical SAM core" evidence="7">
    <location>
        <begin position="8"/>
        <end position="244"/>
    </location>
</feature>
<dbReference type="KEGG" id="ial:IALB_1109"/>
<evidence type="ECO:0000313" key="8">
    <source>
        <dbReference type="EMBL" id="AFH48820.1"/>
    </source>
</evidence>
<reference evidence="8 9" key="1">
    <citation type="journal article" date="2012" name="Front. Microbiol.">
        <title>Complete genome of Ignavibacterium album, a metabolically versatile, flagellated, facultative anaerobe from the phylum Chlorobi.</title>
        <authorList>
            <person name="Liu Z."/>
            <person name="Frigaard N.-U."/>
            <person name="Vogl K."/>
            <person name="Iino T."/>
            <person name="Ohkuma M."/>
            <person name="Overmann J."/>
            <person name="Bryant D.A."/>
        </authorList>
    </citation>
    <scope>NUCLEOTIDE SEQUENCE [LARGE SCALE GENOMIC DNA]</scope>
    <source>
        <strain evidence="9">DSM 19864 / JCM 16511 / NBRC 101810 / Mat9-16</strain>
    </source>
</reference>